<reference evidence="3 4" key="2">
    <citation type="submission" date="2019-05" db="EMBL/GenBank/DDBJ databases">
        <authorList>
            <person name="Suflita J.M."/>
            <person name="Marks C.R."/>
        </authorList>
    </citation>
    <scope>NUCLEOTIDE SEQUENCE [LARGE SCALE GENOMIC DNA]</scope>
    <source>
        <strain evidence="3 4">ALDC</strain>
    </source>
</reference>
<dbReference type="OrthoDB" id="9793549at2"/>
<keyword evidence="4" id="KW-1185">Reference proteome</keyword>
<dbReference type="AlphaFoldDB" id="A0A4P8L6A9"/>
<dbReference type="GO" id="GO:0000160">
    <property type="term" value="P:phosphorelay signal transduction system"/>
    <property type="evidence" value="ECO:0007669"/>
    <property type="project" value="InterPro"/>
</dbReference>
<dbReference type="SUPFAM" id="SSF52172">
    <property type="entry name" value="CheY-like"/>
    <property type="match status" value="1"/>
</dbReference>
<dbReference type="PANTHER" id="PTHR44520:SF1">
    <property type="entry name" value="TWO-COMPONENT SYSTEM REGULATORY PROTEIN"/>
    <property type="match status" value="1"/>
</dbReference>
<sequence>MHLKTILIVEDNADDAELTMRAIRKNGVSGEIVLARDGVEALDYLFGQGDYAGRDLQRMPAVILLDLKMPRLDGFGVLEGLRADKRTRLLPVVILSSSREDRDLVQSYGLGANSYIVKPVDFGQFLETVGHLGLYWLTLNEPAPVLQVGSSE</sequence>
<dbReference type="SMART" id="SM00448">
    <property type="entry name" value="REC"/>
    <property type="match status" value="1"/>
</dbReference>
<reference evidence="3 4" key="1">
    <citation type="submission" date="2019-05" db="EMBL/GenBank/DDBJ databases">
        <title>The Complete Genome Sequence of the n-alkane-degrading Desulfoglaeba alkanexedens ALDC reveals multiple alkylsuccinate synthase gene clusters.</title>
        <authorList>
            <person name="Callaghan A.V."/>
            <person name="Davidova I.A."/>
            <person name="Duncan K.E."/>
            <person name="Morris B."/>
            <person name="McInerney M.J."/>
        </authorList>
    </citation>
    <scope>NUCLEOTIDE SEQUENCE [LARGE SCALE GENOMIC DNA]</scope>
    <source>
        <strain evidence="3 4">ALDC</strain>
    </source>
</reference>
<evidence type="ECO:0000313" key="3">
    <source>
        <dbReference type="EMBL" id="QCQ22312.1"/>
    </source>
</evidence>
<name>A0A4P8L6A9_9BACT</name>
<dbReference type="EMBL" id="CP040098">
    <property type="protein sequence ID" value="QCQ22312.1"/>
    <property type="molecule type" value="Genomic_DNA"/>
</dbReference>
<gene>
    <name evidence="3" type="ORF">FDQ92_09155</name>
</gene>
<dbReference type="PANTHER" id="PTHR44520">
    <property type="entry name" value="RESPONSE REGULATOR RCP1-RELATED"/>
    <property type="match status" value="1"/>
</dbReference>
<accession>A0A4P8L6A9</accession>
<dbReference type="RefSeq" id="WP_137424381.1">
    <property type="nucleotide sequence ID" value="NZ_CP040098.1"/>
</dbReference>
<feature type="modified residue" description="4-aspartylphosphate" evidence="1">
    <location>
        <position position="66"/>
    </location>
</feature>
<evidence type="ECO:0000256" key="1">
    <source>
        <dbReference type="PROSITE-ProRule" id="PRU00169"/>
    </source>
</evidence>
<dbReference type="PROSITE" id="PS50110">
    <property type="entry name" value="RESPONSE_REGULATORY"/>
    <property type="match status" value="1"/>
</dbReference>
<dbReference type="InterPro" id="IPR001789">
    <property type="entry name" value="Sig_transdc_resp-reg_receiver"/>
</dbReference>
<protein>
    <submittedName>
        <fullName evidence="3">Response regulator</fullName>
    </submittedName>
</protein>
<dbReference type="Gene3D" id="3.40.50.2300">
    <property type="match status" value="1"/>
</dbReference>
<keyword evidence="1" id="KW-0597">Phosphoprotein</keyword>
<dbReference type="CDD" id="cd17557">
    <property type="entry name" value="REC_Rcp-like"/>
    <property type="match status" value="1"/>
</dbReference>
<evidence type="ECO:0000259" key="2">
    <source>
        <dbReference type="PROSITE" id="PS50110"/>
    </source>
</evidence>
<dbReference type="KEGG" id="dax:FDQ92_09155"/>
<dbReference type="InterPro" id="IPR052893">
    <property type="entry name" value="TCS_response_regulator"/>
</dbReference>
<dbReference type="InterPro" id="IPR011006">
    <property type="entry name" value="CheY-like_superfamily"/>
</dbReference>
<dbReference type="Proteomes" id="UP000298602">
    <property type="component" value="Chromosome"/>
</dbReference>
<evidence type="ECO:0000313" key="4">
    <source>
        <dbReference type="Proteomes" id="UP000298602"/>
    </source>
</evidence>
<organism evidence="3 4">
    <name type="scientific">Desulfoglaeba alkanexedens ALDC</name>
    <dbReference type="NCBI Taxonomy" id="980445"/>
    <lineage>
        <taxon>Bacteria</taxon>
        <taxon>Pseudomonadati</taxon>
        <taxon>Thermodesulfobacteriota</taxon>
        <taxon>Syntrophobacteria</taxon>
        <taxon>Syntrophobacterales</taxon>
        <taxon>Syntrophobacteraceae</taxon>
        <taxon>Desulfoglaeba</taxon>
    </lineage>
</organism>
<dbReference type="Pfam" id="PF00072">
    <property type="entry name" value="Response_reg"/>
    <property type="match status" value="1"/>
</dbReference>
<feature type="domain" description="Response regulatory" evidence="2">
    <location>
        <begin position="5"/>
        <end position="133"/>
    </location>
</feature>
<proteinExistence type="predicted"/>